<feature type="region of interest" description="Disordered" evidence="1">
    <location>
        <begin position="58"/>
        <end position="77"/>
    </location>
</feature>
<dbReference type="SUPFAM" id="SSF89562">
    <property type="entry name" value="RraA-like"/>
    <property type="match status" value="1"/>
</dbReference>
<dbReference type="AlphaFoldDB" id="R1EVG9"/>
<dbReference type="HOGENOM" id="CLU_072626_0_0_1"/>
<organism evidence="2 3">
    <name type="scientific">Botryosphaeria parva (strain UCR-NP2)</name>
    <name type="common">Grapevine canker fungus</name>
    <name type="synonym">Neofusicoccum parvum</name>
    <dbReference type="NCBI Taxonomy" id="1287680"/>
    <lineage>
        <taxon>Eukaryota</taxon>
        <taxon>Fungi</taxon>
        <taxon>Dikarya</taxon>
        <taxon>Ascomycota</taxon>
        <taxon>Pezizomycotina</taxon>
        <taxon>Dothideomycetes</taxon>
        <taxon>Dothideomycetes incertae sedis</taxon>
        <taxon>Botryosphaeriales</taxon>
        <taxon>Botryosphaeriaceae</taxon>
        <taxon>Neofusicoccum</taxon>
    </lineage>
</organism>
<dbReference type="PANTHER" id="PTHR33254">
    <property type="entry name" value="4-HYDROXY-4-METHYL-2-OXOGLUTARATE ALDOLASE 3-RELATED"/>
    <property type="match status" value="1"/>
</dbReference>
<evidence type="ECO:0000313" key="3">
    <source>
        <dbReference type="Proteomes" id="UP000013521"/>
    </source>
</evidence>
<accession>R1EVG9</accession>
<dbReference type="GO" id="GO:0047443">
    <property type="term" value="F:4-hydroxy-4-methyl-2-oxoglutarate aldolase activity"/>
    <property type="evidence" value="ECO:0007669"/>
    <property type="project" value="TreeGrafter"/>
</dbReference>
<dbReference type="EMBL" id="KB915841">
    <property type="protein sequence ID" value="EOD51582.1"/>
    <property type="molecule type" value="Genomic_DNA"/>
</dbReference>
<dbReference type="Proteomes" id="UP000013521">
    <property type="component" value="Unassembled WGS sequence"/>
</dbReference>
<proteinExistence type="predicted"/>
<dbReference type="OMA" id="GQKNAVC"/>
<dbReference type="InterPro" id="IPR036704">
    <property type="entry name" value="RraA/RraA-like_sf"/>
</dbReference>
<evidence type="ECO:0008006" key="4">
    <source>
        <dbReference type="Google" id="ProtNLM"/>
    </source>
</evidence>
<evidence type="ECO:0000313" key="2">
    <source>
        <dbReference type="EMBL" id="EOD51582.1"/>
    </source>
</evidence>
<name>R1EVG9_BOTPV</name>
<gene>
    <name evidence="2" type="ORF">UCRNP2_1629</name>
</gene>
<dbReference type="InterPro" id="IPR005493">
    <property type="entry name" value="RraA/RraA-like"/>
</dbReference>
<sequence>MFATLRRLSPFTMSSAKLDLLAKYTACDISDALLKLDVPGAGFIPDIGSTVHFAPKTTSSFPNPIGSNPELKEPADKDASKIAPGTPYADLVNPSTIVVLSQPEGQSCAVVGGINGVRMEQLGAKGVLVSGRVRDLETLKGLKIPGDIIMLDPDENSAVVIPKDKVDAVLELVPKLTEADEKCMADVLAGGTVKEAFAKHRGQ</sequence>
<evidence type="ECO:0000256" key="1">
    <source>
        <dbReference type="SAM" id="MobiDB-lite"/>
    </source>
</evidence>
<dbReference type="GO" id="GO:0008948">
    <property type="term" value="F:oxaloacetate decarboxylase activity"/>
    <property type="evidence" value="ECO:0007669"/>
    <property type="project" value="TreeGrafter"/>
</dbReference>
<dbReference type="Pfam" id="PF03737">
    <property type="entry name" value="RraA-like"/>
    <property type="match status" value="1"/>
</dbReference>
<dbReference type="PANTHER" id="PTHR33254:SF4">
    <property type="entry name" value="4-HYDROXY-4-METHYL-2-OXOGLUTARATE ALDOLASE 3-RELATED"/>
    <property type="match status" value="1"/>
</dbReference>
<dbReference type="KEGG" id="npa:UCRNP2_1629"/>
<dbReference type="Gene3D" id="3.50.30.40">
    <property type="entry name" value="Ribonuclease E inhibitor RraA/RraA-like"/>
    <property type="match status" value="2"/>
</dbReference>
<dbReference type="OrthoDB" id="1476984at2759"/>
<protein>
    <recommendedName>
        <fullName evidence="4">DlpA domain-containing protein</fullName>
    </recommendedName>
</protein>
<dbReference type="eggNOG" id="ENOG502S2PM">
    <property type="taxonomic scope" value="Eukaryota"/>
</dbReference>
<reference evidence="3" key="1">
    <citation type="journal article" date="2013" name="Genome Announc.">
        <title>Draft genome sequence of Neofusicoccum parvum isolate UCR-NP2, a fungal vascular pathogen associated with grapevine cankers.</title>
        <authorList>
            <person name="Blanco-Ulate B."/>
            <person name="Rolshausen P."/>
            <person name="Cantu D."/>
        </authorList>
    </citation>
    <scope>NUCLEOTIDE SEQUENCE [LARGE SCALE GENOMIC DNA]</scope>
    <source>
        <strain evidence="3">UCR-NP2</strain>
    </source>
</reference>